<keyword evidence="2" id="KW-0732">Signal</keyword>
<sequence length="120" mass="12263">MRRVILFLLTLLLASGTVAGSLAHATEDRAEASLFVAVIEAGCVPAPAIEGAEVDKKKSSPGEKQQVPAAAHGCHGHHSGVPAESLSAATETPAPEAHTRILTAALPPVAYIGTFRPPIA</sequence>
<evidence type="ECO:0000313" key="3">
    <source>
        <dbReference type="EMBL" id="AJA11395.1"/>
    </source>
</evidence>
<feature type="signal peptide" evidence="2">
    <location>
        <begin position="1"/>
        <end position="19"/>
    </location>
</feature>
<gene>
    <name evidence="3" type="ORF">SKP52_22750</name>
</gene>
<feature type="chain" id="PRO_5002042659" evidence="2">
    <location>
        <begin position="20"/>
        <end position="120"/>
    </location>
</feature>
<dbReference type="Proteomes" id="UP000030907">
    <property type="component" value="Chromosome"/>
</dbReference>
<name>A0A0A7PMY9_9SPHN</name>
<protein>
    <submittedName>
        <fullName evidence="3">Putative secreted protein</fullName>
    </submittedName>
</protein>
<dbReference type="KEGG" id="sphk:SKP52_22750"/>
<proteinExistence type="predicted"/>
<evidence type="ECO:0000256" key="1">
    <source>
        <dbReference type="SAM" id="MobiDB-lite"/>
    </source>
</evidence>
<dbReference type="OrthoDB" id="7450712at2"/>
<dbReference type="EMBL" id="CP009122">
    <property type="protein sequence ID" value="AJA11395.1"/>
    <property type="molecule type" value="Genomic_DNA"/>
</dbReference>
<dbReference type="HOGENOM" id="CLU_2156722_0_0_5"/>
<organism evidence="3 4">
    <name type="scientific">Sphingopyxis fribergensis</name>
    <dbReference type="NCBI Taxonomy" id="1515612"/>
    <lineage>
        <taxon>Bacteria</taxon>
        <taxon>Pseudomonadati</taxon>
        <taxon>Pseudomonadota</taxon>
        <taxon>Alphaproteobacteria</taxon>
        <taxon>Sphingomonadales</taxon>
        <taxon>Sphingomonadaceae</taxon>
        <taxon>Sphingopyxis</taxon>
    </lineage>
</organism>
<dbReference type="RefSeq" id="WP_003046504.1">
    <property type="nucleotide sequence ID" value="NZ_CP009122.1"/>
</dbReference>
<feature type="region of interest" description="Disordered" evidence="1">
    <location>
        <begin position="51"/>
        <end position="99"/>
    </location>
</feature>
<dbReference type="AlphaFoldDB" id="A0A0A7PMY9"/>
<evidence type="ECO:0000313" key="4">
    <source>
        <dbReference type="Proteomes" id="UP000030907"/>
    </source>
</evidence>
<keyword evidence="4" id="KW-1185">Reference proteome</keyword>
<reference evidence="3 4" key="1">
    <citation type="journal article" date="2015" name="Int. J. Syst. Evol. Microbiol.">
        <title>Description of Sphingopyxis fribergensis sp. nov. - a soil bacterium with the ability to degrade styrene and phenylacetic acid.</title>
        <authorList>
            <person name="Oelschlagel M."/>
            <person name="Ruckert C."/>
            <person name="Kalinowski J."/>
            <person name="Schmidt G."/>
            <person name="Schlomann M."/>
            <person name="Tischler D."/>
        </authorList>
    </citation>
    <scope>NUCLEOTIDE SEQUENCE [LARGE SCALE GENOMIC DNA]</scope>
    <source>
        <strain evidence="3 4">Kp5.2</strain>
    </source>
</reference>
<evidence type="ECO:0000256" key="2">
    <source>
        <dbReference type="SAM" id="SignalP"/>
    </source>
</evidence>
<accession>A0A0A7PMY9</accession>